<dbReference type="VEuPathDB" id="FungiDB:ASPBRDRAFT_176354"/>
<dbReference type="GO" id="GO:0016925">
    <property type="term" value="P:protein sumoylation"/>
    <property type="evidence" value="ECO:0007669"/>
    <property type="project" value="TreeGrafter"/>
</dbReference>
<dbReference type="OrthoDB" id="27975at2759"/>
<keyword evidence="8" id="KW-1185">Reference proteome</keyword>
<evidence type="ECO:0000256" key="5">
    <source>
        <dbReference type="SAM" id="MobiDB-lite"/>
    </source>
</evidence>
<keyword evidence="1" id="KW-0479">Metal-binding</keyword>
<evidence type="ECO:0000256" key="3">
    <source>
        <dbReference type="ARBA" id="ARBA00022833"/>
    </source>
</evidence>
<keyword evidence="2 4" id="KW-0863">Zinc-finger</keyword>
<dbReference type="GO" id="GO:0061665">
    <property type="term" value="F:SUMO ligase activity"/>
    <property type="evidence" value="ECO:0007669"/>
    <property type="project" value="TreeGrafter"/>
</dbReference>
<gene>
    <name evidence="7" type="ORF">ASPBRDRAFT_176354</name>
</gene>
<dbReference type="STRING" id="767769.A0A1L9UMT6"/>
<feature type="compositionally biased region" description="Low complexity" evidence="5">
    <location>
        <begin position="316"/>
        <end position="341"/>
    </location>
</feature>
<dbReference type="Gene3D" id="3.30.40.10">
    <property type="entry name" value="Zinc/RING finger domain, C3HC4 (zinc finger)"/>
    <property type="match status" value="1"/>
</dbReference>
<feature type="region of interest" description="Disordered" evidence="5">
    <location>
        <begin position="790"/>
        <end position="814"/>
    </location>
</feature>
<proteinExistence type="predicted"/>
<name>A0A1L9UMT6_ASPBC</name>
<dbReference type="InterPro" id="IPR013083">
    <property type="entry name" value="Znf_RING/FYVE/PHD"/>
</dbReference>
<accession>A0A1L9UMT6</accession>
<feature type="region of interest" description="Disordered" evidence="5">
    <location>
        <begin position="170"/>
        <end position="458"/>
    </location>
</feature>
<feature type="compositionally biased region" description="Pro residues" evidence="5">
    <location>
        <begin position="943"/>
        <end position="956"/>
    </location>
</feature>
<feature type="compositionally biased region" description="Low complexity" evidence="5">
    <location>
        <begin position="407"/>
        <end position="419"/>
    </location>
</feature>
<dbReference type="PANTHER" id="PTHR10782">
    <property type="entry name" value="ZINC FINGER MIZ DOMAIN-CONTAINING PROTEIN"/>
    <property type="match status" value="1"/>
</dbReference>
<feature type="compositionally biased region" description="Low complexity" evidence="5">
    <location>
        <begin position="872"/>
        <end position="894"/>
    </location>
</feature>
<dbReference type="GeneID" id="93572318"/>
<dbReference type="InterPro" id="IPR004181">
    <property type="entry name" value="Znf_MIZ"/>
</dbReference>
<dbReference type="EMBL" id="KV878683">
    <property type="protein sequence ID" value="OJJ72819.1"/>
    <property type="molecule type" value="Genomic_DNA"/>
</dbReference>
<feature type="compositionally biased region" description="Polar residues" evidence="5">
    <location>
        <begin position="434"/>
        <end position="446"/>
    </location>
</feature>
<evidence type="ECO:0000256" key="1">
    <source>
        <dbReference type="ARBA" id="ARBA00022723"/>
    </source>
</evidence>
<feature type="compositionally biased region" description="Polar residues" evidence="5">
    <location>
        <begin position="712"/>
        <end position="725"/>
    </location>
</feature>
<organism evidence="7 8">
    <name type="scientific">Aspergillus brasiliensis (strain CBS 101740 / IMI 381727 / IBT 21946)</name>
    <dbReference type="NCBI Taxonomy" id="767769"/>
    <lineage>
        <taxon>Eukaryota</taxon>
        <taxon>Fungi</taxon>
        <taxon>Dikarya</taxon>
        <taxon>Ascomycota</taxon>
        <taxon>Pezizomycotina</taxon>
        <taxon>Eurotiomycetes</taxon>
        <taxon>Eurotiomycetidae</taxon>
        <taxon>Eurotiales</taxon>
        <taxon>Aspergillaceae</taxon>
        <taxon>Aspergillus</taxon>
        <taxon>Aspergillus subgen. Circumdati</taxon>
    </lineage>
</organism>
<dbReference type="PANTHER" id="PTHR10782:SF4">
    <property type="entry name" value="TONALLI, ISOFORM E"/>
    <property type="match status" value="1"/>
</dbReference>
<feature type="compositionally biased region" description="Low complexity" evidence="5">
    <location>
        <begin position="182"/>
        <end position="211"/>
    </location>
</feature>
<evidence type="ECO:0000256" key="4">
    <source>
        <dbReference type="PROSITE-ProRule" id="PRU00452"/>
    </source>
</evidence>
<feature type="compositionally biased region" description="Polar residues" evidence="5">
    <location>
        <begin position="1282"/>
        <end position="1299"/>
    </location>
</feature>
<reference evidence="8" key="1">
    <citation type="journal article" date="2017" name="Genome Biol.">
        <title>Comparative genomics reveals high biological diversity and specific adaptations in the industrially and medically important fungal genus Aspergillus.</title>
        <authorList>
            <person name="de Vries R.P."/>
            <person name="Riley R."/>
            <person name="Wiebenga A."/>
            <person name="Aguilar-Osorio G."/>
            <person name="Amillis S."/>
            <person name="Uchima C.A."/>
            <person name="Anderluh G."/>
            <person name="Asadollahi M."/>
            <person name="Askin M."/>
            <person name="Barry K."/>
            <person name="Battaglia E."/>
            <person name="Bayram O."/>
            <person name="Benocci T."/>
            <person name="Braus-Stromeyer S.A."/>
            <person name="Caldana C."/>
            <person name="Canovas D."/>
            <person name="Cerqueira G.C."/>
            <person name="Chen F."/>
            <person name="Chen W."/>
            <person name="Choi C."/>
            <person name="Clum A."/>
            <person name="Dos Santos R.A."/>
            <person name="Damasio A.R."/>
            <person name="Diallinas G."/>
            <person name="Emri T."/>
            <person name="Fekete E."/>
            <person name="Flipphi M."/>
            <person name="Freyberg S."/>
            <person name="Gallo A."/>
            <person name="Gournas C."/>
            <person name="Habgood R."/>
            <person name="Hainaut M."/>
            <person name="Harispe M.L."/>
            <person name="Henrissat B."/>
            <person name="Hilden K.S."/>
            <person name="Hope R."/>
            <person name="Hossain A."/>
            <person name="Karabika E."/>
            <person name="Karaffa L."/>
            <person name="Karanyi Z."/>
            <person name="Krasevec N."/>
            <person name="Kuo A."/>
            <person name="Kusch H."/>
            <person name="LaButti K."/>
            <person name="Lagendijk E.L."/>
            <person name="Lapidus A."/>
            <person name="Levasseur A."/>
            <person name="Lindquist E."/>
            <person name="Lipzen A."/>
            <person name="Logrieco A.F."/>
            <person name="MacCabe A."/>
            <person name="Maekelae M.R."/>
            <person name="Malavazi I."/>
            <person name="Melin P."/>
            <person name="Meyer V."/>
            <person name="Mielnichuk N."/>
            <person name="Miskei M."/>
            <person name="Molnar A.P."/>
            <person name="Mule G."/>
            <person name="Ngan C.Y."/>
            <person name="Orejas M."/>
            <person name="Orosz E."/>
            <person name="Ouedraogo J.P."/>
            <person name="Overkamp K.M."/>
            <person name="Park H.-S."/>
            <person name="Perrone G."/>
            <person name="Piumi F."/>
            <person name="Punt P.J."/>
            <person name="Ram A.F."/>
            <person name="Ramon A."/>
            <person name="Rauscher S."/>
            <person name="Record E."/>
            <person name="Riano-Pachon D.M."/>
            <person name="Robert V."/>
            <person name="Roehrig J."/>
            <person name="Ruller R."/>
            <person name="Salamov A."/>
            <person name="Salih N.S."/>
            <person name="Samson R.A."/>
            <person name="Sandor E."/>
            <person name="Sanguinetti M."/>
            <person name="Schuetze T."/>
            <person name="Sepcic K."/>
            <person name="Shelest E."/>
            <person name="Sherlock G."/>
            <person name="Sophianopoulou V."/>
            <person name="Squina F.M."/>
            <person name="Sun H."/>
            <person name="Susca A."/>
            <person name="Todd R.B."/>
            <person name="Tsang A."/>
            <person name="Unkles S.E."/>
            <person name="van de Wiele N."/>
            <person name="van Rossen-Uffink D."/>
            <person name="Oliveira J.V."/>
            <person name="Vesth T.C."/>
            <person name="Visser J."/>
            <person name="Yu J.-H."/>
            <person name="Zhou M."/>
            <person name="Andersen M.R."/>
            <person name="Archer D.B."/>
            <person name="Baker S.E."/>
            <person name="Benoit I."/>
            <person name="Brakhage A.A."/>
            <person name="Braus G.H."/>
            <person name="Fischer R."/>
            <person name="Frisvad J.C."/>
            <person name="Goldman G.H."/>
            <person name="Houbraken J."/>
            <person name="Oakley B."/>
            <person name="Pocsi I."/>
            <person name="Scazzocchio C."/>
            <person name="Seiboth B."/>
            <person name="vanKuyk P.A."/>
            <person name="Wortman J."/>
            <person name="Dyer P.S."/>
            <person name="Grigoriev I.V."/>
        </authorList>
    </citation>
    <scope>NUCLEOTIDE SEQUENCE [LARGE SCALE GENOMIC DNA]</scope>
    <source>
        <strain evidence="8">CBS 101740 / IMI 381727 / IBT 21946</strain>
    </source>
</reference>
<feature type="region of interest" description="Disordered" evidence="5">
    <location>
        <begin position="1275"/>
        <end position="1341"/>
    </location>
</feature>
<evidence type="ECO:0000256" key="2">
    <source>
        <dbReference type="ARBA" id="ARBA00022771"/>
    </source>
</evidence>
<feature type="region of interest" description="Disordered" evidence="5">
    <location>
        <begin position="711"/>
        <end position="763"/>
    </location>
</feature>
<feature type="compositionally biased region" description="Polar residues" evidence="5">
    <location>
        <begin position="925"/>
        <end position="940"/>
    </location>
</feature>
<sequence>MAAAAAAALEQEAGSRSYYPQKTLLNHTLGVYPSCPLALLPSAFIHSFTFMFMLICAHACIRNLPLKINAGFPSTPLNAAQMLHVVVLLSQPKSNAVIAVRHFHHFLPFSPLQNSSSPTNYLFILPSSPENARMIPPGNRRGDPANLGFKSSNSTAHIFLGGVQRSWMRGAAATASRPPHLSSITSTSPSSPSTTDTAAAATAATKDTAASGTPSGSPPQTRRRETPPREPPVGFTTTTTTSTSTSTIASFSPSSSTTITSSTAAAAAAAANPSPLPPLGPMAQPDPLQANSGSDGRNEKEAQPNRGAPILPPLRSITTAIPSSSPLSTATPTPVTAIPPRTYEPTALPSPDPTLPRSHASPVSAIDRHGGPAGLGSSQTTLPSPPTGDTPPVSATRPNGPQTGVLPTPTTAANTATFPEPIRGGTATLRDQSETAGNAESRSQLPGSGDPSARPQAAPWISIPASPVSQVQQPAVSRPVPMLPIDRTLCKQWLEKLETFAAEATRNKIISEVIESPRVRLLQSALLDNDPVYLALHQMYCMASYAPSELRTLPGFGPEQERGFAVVKQLLVDNRRLSGDFLLFCVNFPEPMQQLLALPWWRDALEQVMNSLVLLSKGWDSFELVMRTRGLPPLIEEIIMTFAIRSHVTQYNIFLALYRRLNVANGEHKLFEIFNRDAKYTDERLDSPQPVPESRAKKERDIILSMYHKELQSTSQAPTASQPHIHSQPVGAPRGAPPHLTQHPTSGVPGYESRRSSHVSIPANGPVPAPMAYPSQTFNPHSPRMVQMPQHHQLHQHHHHHHHHPPPPMSYPQHVVPSQAQTIHPNPINTRPQGSVHPQTMLLPSQITSSHPASASVPTVLVPSTVATPGLSPHSLASASAPALASPPDSASAPDPAPRRRGRPARSAQANNQTPTQYRLMPQASMPNQGPSLPSPSSMVTPLLPPPGPLPPPNPRPHSLRDGLHQAHLHGPVNRLVAHTPAGPQETPLYQYFDSFAANPTPLGQSDCRFDWTFNLSKSDFERLAKIDQRGGKFQVTRFMTNGQRIFRLRSIQVKPSTQTIEEHTWCTTETCWPSVVYIFVNEVELFARRRQHNGKDIPLEITEQLREGPNTVSMHFLRSPAEMRDQLYAAAVEILNISDLVSALDAAQILPASESLQQVEKRLTPNPDDEVSIVSEDLVIDLVDPFTARVFNRPVRGRLCTHQECFDHETYITTRALKSGRRTLREDWRCPICKQDARPQMLLVDGFLFNVREELSHTNQLDNARSIRVKRDGSWTVKADTGSSTEPTSESAVATTSVPPKRKSSEAAVSISPASQKPKCERTTSDNLIRVPEPSVITLD</sequence>
<feature type="domain" description="SP-RING-type" evidence="6">
    <location>
        <begin position="1168"/>
        <end position="1258"/>
    </location>
</feature>
<feature type="compositionally biased region" description="Low complexity" evidence="5">
    <location>
        <begin position="235"/>
        <end position="271"/>
    </location>
</feature>
<feature type="region of interest" description="Disordered" evidence="5">
    <location>
        <begin position="872"/>
        <end position="964"/>
    </location>
</feature>
<dbReference type="Proteomes" id="UP000184499">
    <property type="component" value="Unassembled WGS sequence"/>
</dbReference>
<evidence type="ECO:0000313" key="7">
    <source>
        <dbReference type="EMBL" id="OJJ72819.1"/>
    </source>
</evidence>
<dbReference type="PROSITE" id="PS51044">
    <property type="entry name" value="ZF_SP_RING"/>
    <property type="match status" value="1"/>
</dbReference>
<dbReference type="GO" id="GO:0008270">
    <property type="term" value="F:zinc ion binding"/>
    <property type="evidence" value="ECO:0007669"/>
    <property type="project" value="UniProtKB-KW"/>
</dbReference>
<keyword evidence="3" id="KW-0862">Zinc</keyword>
<feature type="compositionally biased region" description="Basic residues" evidence="5">
    <location>
        <begin position="792"/>
        <end position="805"/>
    </location>
</feature>
<dbReference type="OMA" id="DNWRCPI"/>
<protein>
    <recommendedName>
        <fullName evidence="6">SP-RING-type domain-containing protein</fullName>
    </recommendedName>
</protein>
<dbReference type="RefSeq" id="XP_067480067.1">
    <property type="nucleotide sequence ID" value="XM_067619830.1"/>
</dbReference>
<evidence type="ECO:0000313" key="8">
    <source>
        <dbReference type="Proteomes" id="UP000184499"/>
    </source>
</evidence>
<dbReference type="GO" id="GO:0000785">
    <property type="term" value="C:chromatin"/>
    <property type="evidence" value="ECO:0007669"/>
    <property type="project" value="TreeGrafter"/>
</dbReference>
<dbReference type="Pfam" id="PF02891">
    <property type="entry name" value="zf-MIZ"/>
    <property type="match status" value="1"/>
</dbReference>
<evidence type="ECO:0000259" key="6">
    <source>
        <dbReference type="PROSITE" id="PS51044"/>
    </source>
</evidence>